<reference evidence="1 2" key="1">
    <citation type="submission" date="2013-02" db="EMBL/GenBank/DDBJ databases">
        <title>Genome sequence of Clostridium saccharoperbutylacetonicum N1-4(HMT).</title>
        <authorList>
            <person name="Poehlein A."/>
            <person name="Daniel R."/>
        </authorList>
    </citation>
    <scope>NUCLEOTIDE SEQUENCE [LARGE SCALE GENOMIC DNA]</scope>
    <source>
        <strain evidence="2">N1-4(HMT)</strain>
    </source>
</reference>
<accession>M1MHX6</accession>
<dbReference type="EMBL" id="CP004121">
    <property type="protein sequence ID" value="AGF55923.1"/>
    <property type="molecule type" value="Genomic_DNA"/>
</dbReference>
<proteinExistence type="predicted"/>
<name>M1MHX6_9CLOT</name>
<dbReference type="KEGG" id="csr:Cspa_c21570"/>
<dbReference type="AlphaFoldDB" id="M1MHX6"/>
<protein>
    <submittedName>
        <fullName evidence="1">Uncharacterized protein</fullName>
    </submittedName>
</protein>
<gene>
    <name evidence="1" type="ORF">Cspa_c21570</name>
</gene>
<dbReference type="PATRIC" id="fig|931276.5.peg.2156"/>
<evidence type="ECO:0000313" key="2">
    <source>
        <dbReference type="Proteomes" id="UP000011728"/>
    </source>
</evidence>
<sequence length="76" mass="9054">MPIFYCIGKYRSFKFLKPVISTLERNVLCENVIKRERGTATLSLFENFTEILTELFRLILTKTLKKQYVIKNTYVK</sequence>
<organism evidence="1 2">
    <name type="scientific">Clostridium saccharoperbutylacetonicum N1-4(HMT)</name>
    <dbReference type="NCBI Taxonomy" id="931276"/>
    <lineage>
        <taxon>Bacteria</taxon>
        <taxon>Bacillati</taxon>
        <taxon>Bacillota</taxon>
        <taxon>Clostridia</taxon>
        <taxon>Eubacteriales</taxon>
        <taxon>Clostridiaceae</taxon>
        <taxon>Clostridium</taxon>
    </lineage>
</organism>
<keyword evidence="2" id="KW-1185">Reference proteome</keyword>
<dbReference type="HOGENOM" id="CLU_2648165_0_0_9"/>
<dbReference type="Proteomes" id="UP000011728">
    <property type="component" value="Chromosome"/>
</dbReference>
<evidence type="ECO:0000313" key="1">
    <source>
        <dbReference type="EMBL" id="AGF55923.1"/>
    </source>
</evidence>